<accession>A0AAD5QRT5</accession>
<evidence type="ECO:0000313" key="1">
    <source>
        <dbReference type="EMBL" id="KAJ1356636.1"/>
    </source>
</evidence>
<dbReference type="Proteomes" id="UP001196413">
    <property type="component" value="Unassembled WGS sequence"/>
</dbReference>
<keyword evidence="2" id="KW-1185">Reference proteome</keyword>
<dbReference type="AlphaFoldDB" id="A0AAD5QRT5"/>
<feature type="non-terminal residue" evidence="1">
    <location>
        <position position="1"/>
    </location>
</feature>
<protein>
    <submittedName>
        <fullName evidence="1">Uncharacterized protein</fullName>
    </submittedName>
</protein>
<sequence>MSSDEELLVFGYASRIYSPDERSDFIAEEQHLIVSPERCILTNRQIRLPFAVTGGLRCLLFRPQVKRSHVLPKISKRRCVMRSVTEICFGTHRC</sequence>
<comment type="caution">
    <text evidence="1">The sequence shown here is derived from an EMBL/GenBank/DDBJ whole genome shotgun (WGS) entry which is preliminary data.</text>
</comment>
<organism evidence="1 2">
    <name type="scientific">Parelaphostrongylus tenuis</name>
    <name type="common">Meningeal worm</name>
    <dbReference type="NCBI Taxonomy" id="148309"/>
    <lineage>
        <taxon>Eukaryota</taxon>
        <taxon>Metazoa</taxon>
        <taxon>Ecdysozoa</taxon>
        <taxon>Nematoda</taxon>
        <taxon>Chromadorea</taxon>
        <taxon>Rhabditida</taxon>
        <taxon>Rhabditina</taxon>
        <taxon>Rhabditomorpha</taxon>
        <taxon>Strongyloidea</taxon>
        <taxon>Metastrongylidae</taxon>
        <taxon>Parelaphostrongylus</taxon>
    </lineage>
</organism>
<dbReference type="EMBL" id="JAHQIW010002856">
    <property type="protein sequence ID" value="KAJ1356636.1"/>
    <property type="molecule type" value="Genomic_DNA"/>
</dbReference>
<evidence type="ECO:0000313" key="2">
    <source>
        <dbReference type="Proteomes" id="UP001196413"/>
    </source>
</evidence>
<gene>
    <name evidence="1" type="ORF">KIN20_014375</name>
</gene>
<proteinExistence type="predicted"/>
<name>A0AAD5QRT5_PARTN</name>
<reference evidence="1" key="1">
    <citation type="submission" date="2021-06" db="EMBL/GenBank/DDBJ databases">
        <title>Parelaphostrongylus tenuis whole genome reference sequence.</title>
        <authorList>
            <person name="Garwood T.J."/>
            <person name="Larsen P.A."/>
            <person name="Fountain-Jones N.M."/>
            <person name="Garbe J.R."/>
            <person name="Macchietto M.G."/>
            <person name="Kania S.A."/>
            <person name="Gerhold R.W."/>
            <person name="Richards J.E."/>
            <person name="Wolf T.M."/>
        </authorList>
    </citation>
    <scope>NUCLEOTIDE SEQUENCE</scope>
    <source>
        <strain evidence="1">MNPRO001-30</strain>
        <tissue evidence="1">Meninges</tissue>
    </source>
</reference>